<dbReference type="Gene3D" id="3.90.100.10">
    <property type="entry name" value="Orn/Lys/Arg decarboxylase, C-terminal domain"/>
    <property type="match status" value="1"/>
</dbReference>
<organism evidence="8">
    <name type="scientific">Musa acuminata subsp. malaccensis</name>
    <name type="common">Wild banana</name>
    <name type="synonym">Musa malaccensis</name>
    <dbReference type="NCBI Taxonomy" id="214687"/>
    <lineage>
        <taxon>Eukaryota</taxon>
        <taxon>Viridiplantae</taxon>
        <taxon>Streptophyta</taxon>
        <taxon>Embryophyta</taxon>
        <taxon>Tracheophyta</taxon>
        <taxon>Spermatophyta</taxon>
        <taxon>Magnoliopsida</taxon>
        <taxon>Liliopsida</taxon>
        <taxon>Zingiberales</taxon>
        <taxon>Musaceae</taxon>
        <taxon>Musa</taxon>
    </lineage>
</organism>
<proteinExistence type="inferred from homology"/>
<dbReference type="SUPFAM" id="SSF55904">
    <property type="entry name" value="Ornithine decarboxylase C-terminal domain"/>
    <property type="match status" value="1"/>
</dbReference>
<dbReference type="AlphaFoldDB" id="A0A8D7FHA7"/>
<name>A0A8D7FHA7_MUSAM</name>
<sequence>MISSPTTFPTNLRTLPSVDRRPSVHVGWRRRHRNPDTCAYPTKKQATAESTEDDNYGGVAPYATNAPFVSALMAFAERDAAYFCFPGHNGGKAAPAMLSQLFGPDVFTYDSTPLPWIGNLFSSEGPLTAAQKLAAEVFGSSETWFLVGGSTCGVMASIMATCSPGDFLVLPRNAHISATHAMVLSGAIPKYITPEYSSLWDVAGGVTPSQVETAIEELKEVGKRAAAVLITSPTYQGICCKIDEITKLCHSHGVPVIVDEAHGAHFKFHPRLPMTALEQGADLVVQSTHKVLSSLSQSSMLHMSGHRVDRERVRRCLEALQSTSSSYLLLASLDAARAQLSENPGAILGKAMEMADLARLQIGRIPGLSILDASCFSSDFPDMDPLRVTVGVSRLGLTGFKETCSCQTKKQAAAESAEDGGYGGADPYATNAPFVSALMALAELDPACFQFPGHNRGKAAPAMLSQLIGPDVFTYDLAPIPRIGNLSSSKGPISDAQKLAAELFGSSETWFLVGGASCGVMASIMATCSPGDFLVLPRNAHISATHAMVLSGAIPKYITPEYSSLWDVAGGVTPSQVETAIEELKEGGKRAAAVLITSPTYQGICCKIDETTKLCHSHGVPVIVDEAHGAHFKFHPRLPMTALEQGADLVVQSTHKVLSSLSQSSMLHMSGHRVDRERVRRCLEALQSTSSSYLLLASFDAARAQLSENPGAILGKAMEMADLARLQIGRIPGLSILDASSFSSDFPNMDPLRVTVGVSRLGLTGFKVNELLREEHGVIPQFEGMRSVTLVFNWGTSMEHTERLITALSHLSTRFLDENRSQNQVGSGAITPFAGFRRELSPREAFFAKKRKVNIGESLGEICGELICTMPPGIPVLNPGEVITREALDYLQDARNKGAVIMGAADPRLSSMLVCSE</sequence>
<feature type="domain" description="Orn/Lys/Arg decarboxylases family 1 pyridoxal-P attachment site" evidence="7">
    <location>
        <begin position="285"/>
        <end position="299"/>
    </location>
</feature>
<evidence type="ECO:0000256" key="3">
    <source>
        <dbReference type="ARBA" id="ARBA00022793"/>
    </source>
</evidence>
<accession>A0A8D7FHA7</accession>
<dbReference type="InterPro" id="IPR008286">
    <property type="entry name" value="Prn/Lys/Arg_de-COase_C"/>
</dbReference>
<dbReference type="EMBL" id="HG996476">
    <property type="protein sequence ID" value="CAG1853767.1"/>
    <property type="molecule type" value="Genomic_DNA"/>
</dbReference>
<dbReference type="Pfam" id="PF01276">
    <property type="entry name" value="OKR_DC_1"/>
    <property type="match status" value="2"/>
</dbReference>
<dbReference type="Pfam" id="PF03711">
    <property type="entry name" value="OKR_DC_1_C"/>
    <property type="match status" value="1"/>
</dbReference>
<evidence type="ECO:0000259" key="7">
    <source>
        <dbReference type="PROSITE" id="PS00703"/>
    </source>
</evidence>
<dbReference type="InterPro" id="IPR015421">
    <property type="entry name" value="PyrdxlP-dep_Trfase_major"/>
</dbReference>
<feature type="region of interest" description="Disordered" evidence="6">
    <location>
        <begin position="35"/>
        <end position="54"/>
    </location>
</feature>
<evidence type="ECO:0000256" key="6">
    <source>
        <dbReference type="SAM" id="MobiDB-lite"/>
    </source>
</evidence>
<dbReference type="SUPFAM" id="SSF53383">
    <property type="entry name" value="PLP-dependent transferases"/>
    <property type="match status" value="2"/>
</dbReference>
<dbReference type="InterPro" id="IPR000310">
    <property type="entry name" value="Orn/Lys/Arg_deCO2ase_major_dom"/>
</dbReference>
<dbReference type="GO" id="GO:0016831">
    <property type="term" value="F:carboxy-lyase activity"/>
    <property type="evidence" value="ECO:0007669"/>
    <property type="project" value="UniProtKB-KW"/>
</dbReference>
<dbReference type="InterPro" id="IPR052357">
    <property type="entry name" value="Orn_Lys_Arg_decarboxylase-I"/>
</dbReference>
<keyword evidence="4" id="KW-0663">Pyridoxal phosphate</keyword>
<comment type="similarity">
    <text evidence="2">Belongs to the Orn/Lys/Arg decarboxylase class-I family.</text>
</comment>
<comment type="cofactor">
    <cofactor evidence="1">
        <name>pyridoxal 5'-phosphate</name>
        <dbReference type="ChEBI" id="CHEBI:597326"/>
    </cofactor>
</comment>
<gene>
    <name evidence="8" type="ORF">GSMUA_319930.1</name>
</gene>
<evidence type="ECO:0000256" key="2">
    <source>
        <dbReference type="ARBA" id="ARBA00010671"/>
    </source>
</evidence>
<evidence type="ECO:0000256" key="4">
    <source>
        <dbReference type="ARBA" id="ARBA00022898"/>
    </source>
</evidence>
<reference evidence="8" key="1">
    <citation type="submission" date="2021-03" db="EMBL/GenBank/DDBJ databases">
        <authorList>
            <consortium name="Genoscope - CEA"/>
            <person name="William W."/>
        </authorList>
    </citation>
    <scope>NUCLEOTIDE SEQUENCE</scope>
    <source>
        <strain evidence="8">Doubled-haploid Pahang</strain>
    </source>
</reference>
<dbReference type="PROSITE" id="PS00703">
    <property type="entry name" value="OKR_DC_1"/>
    <property type="match status" value="2"/>
</dbReference>
<feature type="domain" description="Orn/Lys/Arg decarboxylases family 1 pyridoxal-P attachment site" evidence="7">
    <location>
        <begin position="651"/>
        <end position="665"/>
    </location>
</feature>
<keyword evidence="3" id="KW-0210">Decarboxylase</keyword>
<dbReference type="InterPro" id="IPR036633">
    <property type="entry name" value="Prn/Lys/Arg_de-COase_C_sf"/>
</dbReference>
<evidence type="ECO:0000256" key="1">
    <source>
        <dbReference type="ARBA" id="ARBA00001933"/>
    </source>
</evidence>
<keyword evidence="5" id="KW-0456">Lyase</keyword>
<dbReference type="PANTHER" id="PTHR43277:SF4">
    <property type="entry name" value="ARGININE DECARBOXYLASE"/>
    <property type="match status" value="1"/>
</dbReference>
<evidence type="ECO:0000256" key="5">
    <source>
        <dbReference type="ARBA" id="ARBA00023239"/>
    </source>
</evidence>
<dbReference type="PANTHER" id="PTHR43277">
    <property type="entry name" value="ARGININE DECARBOXYLASE"/>
    <property type="match status" value="1"/>
</dbReference>
<dbReference type="InterPro" id="IPR015424">
    <property type="entry name" value="PyrdxlP-dep_Trfase"/>
</dbReference>
<dbReference type="Gene3D" id="3.40.640.10">
    <property type="entry name" value="Type I PLP-dependent aspartate aminotransferase-like (Major domain)"/>
    <property type="match status" value="2"/>
</dbReference>
<evidence type="ECO:0000313" key="8">
    <source>
        <dbReference type="EMBL" id="CAG1853767.1"/>
    </source>
</evidence>
<protein>
    <submittedName>
        <fullName evidence="8">(wild Malaysian banana) hypothetical protein</fullName>
    </submittedName>
</protein>